<dbReference type="AlphaFoldDB" id="A0AAJ1K7A8"/>
<reference evidence="1" key="1">
    <citation type="submission" date="2023-03" db="EMBL/GenBank/DDBJ databases">
        <title>Genetic diversity of Bacillus cereus sensu lato isolates from Slovenia.</title>
        <authorList>
            <person name="Abdelli M."/>
        </authorList>
    </citation>
    <scope>NUCLEOTIDE SEQUENCE</scope>
    <source>
        <strain evidence="1">SIBC39</strain>
    </source>
</reference>
<sequence length="75" mass="8555">MSSVCTCHIKPKECTYCRWKEMRVGTFGCGAAIKFPDGRMMKFHTLNMDDAHEVADALSDLVFGFEVEENETKIF</sequence>
<protein>
    <submittedName>
        <fullName evidence="1">Uncharacterized protein</fullName>
    </submittedName>
</protein>
<evidence type="ECO:0000313" key="2">
    <source>
        <dbReference type="Proteomes" id="UP001216801"/>
    </source>
</evidence>
<dbReference type="RefSeq" id="WP_277616347.1">
    <property type="nucleotide sequence ID" value="NZ_JARPRP010000005.1"/>
</dbReference>
<dbReference type="Proteomes" id="UP001216801">
    <property type="component" value="Unassembled WGS sequence"/>
</dbReference>
<comment type="caution">
    <text evidence="1">The sequence shown here is derived from an EMBL/GenBank/DDBJ whole genome shotgun (WGS) entry which is preliminary data.</text>
</comment>
<proteinExistence type="predicted"/>
<dbReference type="EMBL" id="JARPRR010000005">
    <property type="protein sequence ID" value="MDG0952625.1"/>
    <property type="molecule type" value="Genomic_DNA"/>
</dbReference>
<gene>
    <name evidence="1" type="ORF">P6U19_08480</name>
</gene>
<accession>A0AAJ1K7A8</accession>
<organism evidence="1 2">
    <name type="scientific">Bacillus paranthracis</name>
    <dbReference type="NCBI Taxonomy" id="2026186"/>
    <lineage>
        <taxon>Bacteria</taxon>
        <taxon>Bacillati</taxon>
        <taxon>Bacillota</taxon>
        <taxon>Bacilli</taxon>
        <taxon>Bacillales</taxon>
        <taxon>Bacillaceae</taxon>
        <taxon>Bacillus</taxon>
        <taxon>Bacillus cereus group</taxon>
    </lineage>
</organism>
<evidence type="ECO:0000313" key="1">
    <source>
        <dbReference type="EMBL" id="MDG0952625.1"/>
    </source>
</evidence>
<name>A0AAJ1K7A8_9BACI</name>